<reference evidence="2" key="2">
    <citation type="submission" date="2021-05" db="EMBL/GenBank/DDBJ databases">
        <authorList>
            <person name="Moolhuijzen P.M."/>
            <person name="Moffat C.S."/>
        </authorList>
    </citation>
    <scope>NUCLEOTIDE SEQUENCE</scope>
    <source>
        <strain evidence="2">86-124</strain>
    </source>
</reference>
<gene>
    <name evidence="2" type="ORF">Ptr86124_004923</name>
    <name evidence="1" type="ORF">PtrM4_081820</name>
</gene>
<dbReference type="EMBL" id="NRDI02000005">
    <property type="protein sequence ID" value="KAI1516386.1"/>
    <property type="molecule type" value="Genomic_DNA"/>
</dbReference>
<keyword evidence="4" id="KW-1185">Reference proteome</keyword>
<organism evidence="1 3">
    <name type="scientific">Pyrenophora tritici-repentis</name>
    <dbReference type="NCBI Taxonomy" id="45151"/>
    <lineage>
        <taxon>Eukaryota</taxon>
        <taxon>Fungi</taxon>
        <taxon>Dikarya</taxon>
        <taxon>Ascomycota</taxon>
        <taxon>Pezizomycotina</taxon>
        <taxon>Dothideomycetes</taxon>
        <taxon>Pleosporomycetidae</taxon>
        <taxon>Pleosporales</taxon>
        <taxon>Pleosporineae</taxon>
        <taxon>Pleosporaceae</taxon>
        <taxon>Pyrenophora</taxon>
    </lineage>
</organism>
<proteinExistence type="predicted"/>
<reference evidence="2" key="3">
    <citation type="journal article" date="2022" name="bioRxiv">
        <title>A global pangenome for the wheat fungal pathogen Pyrenophora tritici-repentis and prediction of effector protein structural homology.</title>
        <authorList>
            <person name="Moolhuijzen P."/>
            <person name="See P.T."/>
            <person name="Shi G."/>
            <person name="Powell H.R."/>
            <person name="Cockram J."/>
            <person name="Jorgensen L.N."/>
            <person name="Benslimane H."/>
            <person name="Strelkov S.E."/>
            <person name="Turner J."/>
            <person name="Liu Z."/>
            <person name="Moffat C.S."/>
        </authorList>
    </citation>
    <scope>NUCLEOTIDE SEQUENCE</scope>
    <source>
        <strain evidence="2">86-124</strain>
    </source>
</reference>
<comment type="caution">
    <text evidence="1">The sequence shown here is derived from an EMBL/GenBank/DDBJ whole genome shotgun (WGS) entry which is preliminary data.</text>
</comment>
<dbReference type="Proteomes" id="UP000249757">
    <property type="component" value="Unassembled WGS sequence"/>
</dbReference>
<dbReference type="AlphaFoldDB" id="A0A834VT56"/>
<dbReference type="EMBL" id="NQIK02000003">
    <property type="protein sequence ID" value="KAF7573277.1"/>
    <property type="molecule type" value="Genomic_DNA"/>
</dbReference>
<reference evidence="4" key="4">
    <citation type="journal article" date="2022" name="Microb. Genom.">
        <title>A global pangenome for the wheat fungal pathogen Pyrenophora tritici-repentis and prediction of effector protein structural homology.</title>
        <authorList>
            <person name="Moolhuijzen P.M."/>
            <person name="See P.T."/>
            <person name="Shi G."/>
            <person name="Powell H.R."/>
            <person name="Cockram J."/>
            <person name="Jorgensen L.N."/>
            <person name="Benslimane H."/>
            <person name="Strelkov S.E."/>
            <person name="Turner J."/>
            <person name="Liu Z."/>
            <person name="Moffat C.S."/>
        </authorList>
    </citation>
    <scope>NUCLEOTIDE SEQUENCE [LARGE SCALE GENOMIC DNA]</scope>
</reference>
<name>A0A834VT56_9PLEO</name>
<protein>
    <submittedName>
        <fullName evidence="1">Uncharacterized protein</fullName>
    </submittedName>
</protein>
<reference evidence="1" key="1">
    <citation type="journal article" date="2018" name="BMC Genomics">
        <title>Comparative genomics of the wheat fungal pathogen Pyrenophora tritici-repentis reveals chromosomal variations and genome plasticity.</title>
        <authorList>
            <person name="Moolhuijzen P."/>
            <person name="See P.T."/>
            <person name="Hane J.K."/>
            <person name="Shi G."/>
            <person name="Liu Z."/>
            <person name="Oliver R.P."/>
            <person name="Moffat C.S."/>
        </authorList>
    </citation>
    <scope>NUCLEOTIDE SEQUENCE [LARGE SCALE GENOMIC DNA]</scope>
    <source>
        <strain evidence="1">M4</strain>
    </source>
</reference>
<evidence type="ECO:0000313" key="3">
    <source>
        <dbReference type="Proteomes" id="UP000245464"/>
    </source>
</evidence>
<evidence type="ECO:0000313" key="4">
    <source>
        <dbReference type="Proteomes" id="UP000249757"/>
    </source>
</evidence>
<accession>A0A834VT56</accession>
<evidence type="ECO:0000313" key="1">
    <source>
        <dbReference type="EMBL" id="KAF7573277.1"/>
    </source>
</evidence>
<sequence>MSTEYAGSVRLKIFAEIQNILNEVEQGRYLIVMKVDELDV</sequence>
<dbReference type="Proteomes" id="UP000245464">
    <property type="component" value="Chromosome 3"/>
</dbReference>
<evidence type="ECO:0000313" key="2">
    <source>
        <dbReference type="EMBL" id="KAI1516386.1"/>
    </source>
</evidence>